<dbReference type="VEuPathDB" id="FungiDB:AMAG_09496"/>
<dbReference type="EMBL" id="GG745344">
    <property type="protein sequence ID" value="KNE64480.1"/>
    <property type="molecule type" value="Genomic_DNA"/>
</dbReference>
<protein>
    <submittedName>
        <fullName evidence="2">Uncharacterized protein</fullName>
    </submittedName>
</protein>
<evidence type="ECO:0000256" key="1">
    <source>
        <dbReference type="SAM" id="MobiDB-lite"/>
    </source>
</evidence>
<name>A0A0L0SQ65_ALLM3</name>
<feature type="compositionally biased region" description="Polar residues" evidence="1">
    <location>
        <begin position="79"/>
        <end position="88"/>
    </location>
</feature>
<reference evidence="2 3" key="1">
    <citation type="submission" date="2009-11" db="EMBL/GenBank/DDBJ databases">
        <title>Annotation of Allomyces macrogynus ATCC 38327.</title>
        <authorList>
            <consortium name="The Broad Institute Genome Sequencing Platform"/>
            <person name="Russ C."/>
            <person name="Cuomo C."/>
            <person name="Burger G."/>
            <person name="Gray M.W."/>
            <person name="Holland P.W.H."/>
            <person name="King N."/>
            <person name="Lang F.B.F."/>
            <person name="Roger A.J."/>
            <person name="Ruiz-Trillo I."/>
            <person name="Young S.K."/>
            <person name="Zeng Q."/>
            <person name="Gargeya S."/>
            <person name="Fitzgerald M."/>
            <person name="Haas B."/>
            <person name="Abouelleil A."/>
            <person name="Alvarado L."/>
            <person name="Arachchi H.M."/>
            <person name="Berlin A."/>
            <person name="Chapman S.B."/>
            <person name="Gearin G."/>
            <person name="Goldberg J."/>
            <person name="Griggs A."/>
            <person name="Gujja S."/>
            <person name="Hansen M."/>
            <person name="Heiman D."/>
            <person name="Howarth C."/>
            <person name="Larimer J."/>
            <person name="Lui A."/>
            <person name="MacDonald P.J.P."/>
            <person name="McCowen C."/>
            <person name="Montmayeur A."/>
            <person name="Murphy C."/>
            <person name="Neiman D."/>
            <person name="Pearson M."/>
            <person name="Priest M."/>
            <person name="Roberts A."/>
            <person name="Saif S."/>
            <person name="Shea T."/>
            <person name="Sisk P."/>
            <person name="Stolte C."/>
            <person name="Sykes S."/>
            <person name="Wortman J."/>
            <person name="Nusbaum C."/>
            <person name="Birren B."/>
        </authorList>
    </citation>
    <scope>NUCLEOTIDE SEQUENCE [LARGE SCALE GENOMIC DNA]</scope>
    <source>
        <strain evidence="2 3">ATCC 38327</strain>
    </source>
</reference>
<proteinExistence type="predicted"/>
<feature type="region of interest" description="Disordered" evidence="1">
    <location>
        <begin position="79"/>
        <end position="107"/>
    </location>
</feature>
<accession>A0A0L0SQ65</accession>
<dbReference type="Proteomes" id="UP000054350">
    <property type="component" value="Unassembled WGS sequence"/>
</dbReference>
<keyword evidence="3" id="KW-1185">Reference proteome</keyword>
<evidence type="ECO:0000313" key="2">
    <source>
        <dbReference type="EMBL" id="KNE64480.1"/>
    </source>
</evidence>
<organism evidence="2 3">
    <name type="scientific">Allomyces macrogynus (strain ATCC 38327)</name>
    <name type="common">Allomyces javanicus var. macrogynus</name>
    <dbReference type="NCBI Taxonomy" id="578462"/>
    <lineage>
        <taxon>Eukaryota</taxon>
        <taxon>Fungi</taxon>
        <taxon>Fungi incertae sedis</taxon>
        <taxon>Blastocladiomycota</taxon>
        <taxon>Blastocladiomycetes</taxon>
        <taxon>Blastocladiales</taxon>
        <taxon>Blastocladiaceae</taxon>
        <taxon>Allomyces</taxon>
    </lineage>
</organism>
<evidence type="ECO:0000313" key="3">
    <source>
        <dbReference type="Proteomes" id="UP000054350"/>
    </source>
</evidence>
<reference evidence="3" key="2">
    <citation type="submission" date="2009-11" db="EMBL/GenBank/DDBJ databases">
        <title>The Genome Sequence of Allomyces macrogynus strain ATCC 38327.</title>
        <authorList>
            <consortium name="The Broad Institute Genome Sequencing Platform"/>
            <person name="Russ C."/>
            <person name="Cuomo C."/>
            <person name="Shea T."/>
            <person name="Young S.K."/>
            <person name="Zeng Q."/>
            <person name="Koehrsen M."/>
            <person name="Haas B."/>
            <person name="Borodovsky M."/>
            <person name="Guigo R."/>
            <person name="Alvarado L."/>
            <person name="Berlin A."/>
            <person name="Borenstein D."/>
            <person name="Chen Z."/>
            <person name="Engels R."/>
            <person name="Freedman E."/>
            <person name="Gellesch M."/>
            <person name="Goldberg J."/>
            <person name="Griggs A."/>
            <person name="Gujja S."/>
            <person name="Heiman D."/>
            <person name="Hepburn T."/>
            <person name="Howarth C."/>
            <person name="Jen D."/>
            <person name="Larson L."/>
            <person name="Lewis B."/>
            <person name="Mehta T."/>
            <person name="Park D."/>
            <person name="Pearson M."/>
            <person name="Roberts A."/>
            <person name="Saif S."/>
            <person name="Shenoy N."/>
            <person name="Sisk P."/>
            <person name="Stolte C."/>
            <person name="Sykes S."/>
            <person name="Walk T."/>
            <person name="White J."/>
            <person name="Yandava C."/>
            <person name="Burger G."/>
            <person name="Gray M.W."/>
            <person name="Holland P.W.H."/>
            <person name="King N."/>
            <person name="Lang F.B.F."/>
            <person name="Roger A.J."/>
            <person name="Ruiz-Trillo I."/>
            <person name="Lander E."/>
            <person name="Nusbaum C."/>
        </authorList>
    </citation>
    <scope>NUCLEOTIDE SEQUENCE [LARGE SCALE GENOMIC DNA]</scope>
    <source>
        <strain evidence="3">ATCC 38327</strain>
    </source>
</reference>
<dbReference type="AlphaFoldDB" id="A0A0L0SQ65"/>
<sequence length="107" mass="12008">MAYTLAASDATKFSSGPANQPSLGVLHFLHEASLRDCALMTRDTWRQLLKLAQFLGLKPLALAVNRKLVALLEEQFQELSTMPDTQPEANPRRSLKRRRSTESLIDN</sequence>
<gene>
    <name evidence="2" type="ORF">AMAG_09496</name>
</gene>